<organism evidence="9 10">
    <name type="scientific">Winkia neuii subsp. anitrata</name>
    <dbReference type="NCBI Taxonomy" id="29318"/>
    <lineage>
        <taxon>Bacteria</taxon>
        <taxon>Bacillati</taxon>
        <taxon>Actinomycetota</taxon>
        <taxon>Actinomycetes</taxon>
        <taxon>Actinomycetales</taxon>
        <taxon>Actinomycetaceae</taxon>
        <taxon>Winkia</taxon>
    </lineage>
</organism>
<gene>
    <name evidence="9" type="ORF">PIG85_06885</name>
</gene>
<feature type="transmembrane region" description="Helical" evidence="7">
    <location>
        <begin position="73"/>
        <end position="95"/>
    </location>
</feature>
<keyword evidence="3" id="KW-1003">Cell membrane</keyword>
<evidence type="ECO:0000256" key="1">
    <source>
        <dbReference type="ARBA" id="ARBA00004651"/>
    </source>
</evidence>
<evidence type="ECO:0000256" key="4">
    <source>
        <dbReference type="ARBA" id="ARBA00022692"/>
    </source>
</evidence>
<feature type="transmembrane region" description="Helical" evidence="7">
    <location>
        <begin position="341"/>
        <end position="362"/>
    </location>
</feature>
<dbReference type="AlphaFoldDB" id="A0AB38XM77"/>
<feature type="transmembrane region" description="Helical" evidence="7">
    <location>
        <begin position="212"/>
        <end position="230"/>
    </location>
</feature>
<dbReference type="Pfam" id="PF07690">
    <property type="entry name" value="MFS_1"/>
    <property type="match status" value="2"/>
</dbReference>
<proteinExistence type="predicted"/>
<dbReference type="PANTHER" id="PTHR23517">
    <property type="entry name" value="RESISTANCE PROTEIN MDTM, PUTATIVE-RELATED-RELATED"/>
    <property type="match status" value="1"/>
</dbReference>
<name>A0AB38XM77_9ACTO</name>
<feature type="transmembrane region" description="Helical" evidence="7">
    <location>
        <begin position="12"/>
        <end position="34"/>
    </location>
</feature>
<dbReference type="RefSeq" id="WP_004804656.1">
    <property type="nucleotide sequence ID" value="NZ_CP116394.1"/>
</dbReference>
<evidence type="ECO:0000313" key="9">
    <source>
        <dbReference type="EMBL" id="WCE45388.1"/>
    </source>
</evidence>
<evidence type="ECO:0000256" key="6">
    <source>
        <dbReference type="ARBA" id="ARBA00023136"/>
    </source>
</evidence>
<dbReference type="InterPro" id="IPR020846">
    <property type="entry name" value="MFS_dom"/>
</dbReference>
<evidence type="ECO:0000256" key="5">
    <source>
        <dbReference type="ARBA" id="ARBA00022989"/>
    </source>
</evidence>
<dbReference type="InterPro" id="IPR011701">
    <property type="entry name" value="MFS"/>
</dbReference>
<feature type="transmembrane region" description="Helical" evidence="7">
    <location>
        <begin position="306"/>
        <end position="329"/>
    </location>
</feature>
<keyword evidence="6 7" id="KW-0472">Membrane</keyword>
<feature type="transmembrane region" description="Helical" evidence="7">
    <location>
        <begin position="368"/>
        <end position="394"/>
    </location>
</feature>
<feature type="transmembrane region" description="Helical" evidence="7">
    <location>
        <begin position="169"/>
        <end position="188"/>
    </location>
</feature>
<feature type="transmembrane region" description="Helical" evidence="7">
    <location>
        <begin position="250"/>
        <end position="268"/>
    </location>
</feature>
<evidence type="ECO:0000313" key="10">
    <source>
        <dbReference type="Proteomes" id="UP001211044"/>
    </source>
</evidence>
<dbReference type="KEGG" id="wne:PIG85_06885"/>
<dbReference type="InterPro" id="IPR050171">
    <property type="entry name" value="MFS_Transporters"/>
</dbReference>
<dbReference type="Proteomes" id="UP001211044">
    <property type="component" value="Chromosome"/>
</dbReference>
<evidence type="ECO:0000256" key="7">
    <source>
        <dbReference type="SAM" id="Phobius"/>
    </source>
</evidence>
<dbReference type="PRINTS" id="PR01035">
    <property type="entry name" value="TCRTETA"/>
</dbReference>
<evidence type="ECO:0000256" key="3">
    <source>
        <dbReference type="ARBA" id="ARBA00022475"/>
    </source>
</evidence>
<dbReference type="Gene3D" id="1.20.1250.20">
    <property type="entry name" value="MFS general substrate transporter like domains"/>
    <property type="match status" value="2"/>
</dbReference>
<keyword evidence="2" id="KW-0813">Transport</keyword>
<dbReference type="GO" id="GO:0005886">
    <property type="term" value="C:plasma membrane"/>
    <property type="evidence" value="ECO:0007669"/>
    <property type="project" value="UniProtKB-SubCell"/>
</dbReference>
<dbReference type="GO" id="GO:0022857">
    <property type="term" value="F:transmembrane transporter activity"/>
    <property type="evidence" value="ECO:0007669"/>
    <property type="project" value="InterPro"/>
</dbReference>
<sequence>MNPLRKLIRPIYAPTVIFAIGSGAVAPLIVLAALQIGFTSSHASTVMAYYGVVGVIAAPLVGHVLLHSTDKRGLMGATAIAAISLAICLFSLYSPGTVAKVGYVIGLTGIAVAASVWAIARQSYLADNIDSRYRATALSMLGGMMRLGVMAGPALGAAMVAWAGIPSVFWLHLITALIAGAMIAIFLVPEPGRAKTAQTAAKKLNRKIRRKADSVSTAIAAFAGMSMHIVRANRNVLIPLWGAHMGLSPTLISATFAISAALDVAMFYPAGRLQDRYGRLVALLPAYLIMGSGFLGLVLVDGKMAFLIFASLVGFGNGFGSGIVMTMGVDMSPDVYRERFLGWWTAITQAGSAAGPLFVAVLTDTVGLAGAMWATVAVATIAALWVGSLFPLAYGRLGLNTAGRELTSSSLE</sequence>
<evidence type="ECO:0000259" key="8">
    <source>
        <dbReference type="PROSITE" id="PS50850"/>
    </source>
</evidence>
<keyword evidence="5 7" id="KW-1133">Transmembrane helix</keyword>
<protein>
    <submittedName>
        <fullName evidence="9">MFS transporter</fullName>
    </submittedName>
</protein>
<accession>A0AB38XM77</accession>
<dbReference type="InterPro" id="IPR001958">
    <property type="entry name" value="Tet-R_TetA/multi-R_MdtG-like"/>
</dbReference>
<feature type="transmembrane region" description="Helical" evidence="7">
    <location>
        <begin position="280"/>
        <end position="300"/>
    </location>
</feature>
<dbReference type="PROSITE" id="PS50850">
    <property type="entry name" value="MFS"/>
    <property type="match status" value="1"/>
</dbReference>
<comment type="subcellular location">
    <subcellularLocation>
        <location evidence="1">Cell membrane</location>
        <topology evidence="1">Multi-pass membrane protein</topology>
    </subcellularLocation>
</comment>
<feature type="domain" description="Major facilitator superfamily (MFS) profile" evidence="8">
    <location>
        <begin position="7"/>
        <end position="394"/>
    </location>
</feature>
<dbReference type="EMBL" id="CP116394">
    <property type="protein sequence ID" value="WCE45388.1"/>
    <property type="molecule type" value="Genomic_DNA"/>
</dbReference>
<reference evidence="9" key="1">
    <citation type="submission" date="2023-01" db="EMBL/GenBank/DDBJ databases">
        <title>Comparative Genomic Analysis of the Clinically-Derived Winkia Strain NY0527 Provides Evidence into the Taxonomic Reassignment of Winkia neuii and Characterizes Their Virulence Traits.</title>
        <authorList>
            <person name="Cai X."/>
            <person name="Peng Y."/>
            <person name="Li M."/>
            <person name="Qiu Y."/>
            <person name="Wang Y."/>
            <person name="Xu L."/>
            <person name="Hou Q."/>
        </authorList>
    </citation>
    <scope>NUCLEOTIDE SEQUENCE</scope>
    <source>
        <strain evidence="9">NY0527</strain>
    </source>
</reference>
<dbReference type="InterPro" id="IPR036259">
    <property type="entry name" value="MFS_trans_sf"/>
</dbReference>
<feature type="transmembrane region" description="Helical" evidence="7">
    <location>
        <begin position="141"/>
        <end position="163"/>
    </location>
</feature>
<evidence type="ECO:0000256" key="2">
    <source>
        <dbReference type="ARBA" id="ARBA00022448"/>
    </source>
</evidence>
<feature type="transmembrane region" description="Helical" evidence="7">
    <location>
        <begin position="46"/>
        <end position="66"/>
    </location>
</feature>
<dbReference type="SUPFAM" id="SSF103473">
    <property type="entry name" value="MFS general substrate transporter"/>
    <property type="match status" value="1"/>
</dbReference>
<feature type="transmembrane region" description="Helical" evidence="7">
    <location>
        <begin position="101"/>
        <end position="120"/>
    </location>
</feature>
<keyword evidence="4 7" id="KW-0812">Transmembrane</keyword>